<sequence length="168" mass="19097">MGFAPPKDRSYDFQDYPRWLLWLQNVLANGELQLRGGCGRLEVLEAGCGWSGRGPGGRRGLRALQPFQNSRGPSTTSPSELLEICELGQEKMSAVFEDSNVYMLRMTYQATGVCLYMQDWEGARRESQKISKPYNKRYPLHSLNVASLWLKLGRLHMGLENEAAERRP</sequence>
<keyword evidence="1" id="KW-0489">Methyltransferase</keyword>
<organism evidence="1 2">
    <name type="scientific">Sciurus carolinensis</name>
    <name type="common">Eastern gray squirrel</name>
    <dbReference type="NCBI Taxonomy" id="30640"/>
    <lineage>
        <taxon>Eukaryota</taxon>
        <taxon>Metazoa</taxon>
        <taxon>Chordata</taxon>
        <taxon>Craniata</taxon>
        <taxon>Vertebrata</taxon>
        <taxon>Euteleostomi</taxon>
        <taxon>Mammalia</taxon>
        <taxon>Eutheria</taxon>
        <taxon>Euarchontoglires</taxon>
        <taxon>Glires</taxon>
        <taxon>Rodentia</taxon>
        <taxon>Sciuromorpha</taxon>
        <taxon>Sciuridae</taxon>
        <taxon>Sciurinae</taxon>
        <taxon>Sciurini</taxon>
        <taxon>Sciurus</taxon>
    </lineage>
</organism>
<dbReference type="InterPro" id="IPR011990">
    <property type="entry name" value="TPR-like_helical_dom_sf"/>
</dbReference>
<gene>
    <name evidence="1" type="ORF">SUZIE_116225</name>
</gene>
<evidence type="ECO:0000313" key="2">
    <source>
        <dbReference type="Proteomes" id="UP001166674"/>
    </source>
</evidence>
<dbReference type="Gene3D" id="1.25.40.10">
    <property type="entry name" value="Tetratricopeptide repeat domain"/>
    <property type="match status" value="1"/>
</dbReference>
<name>A0AA41MHR5_SCICA</name>
<evidence type="ECO:0000313" key="1">
    <source>
        <dbReference type="EMBL" id="MBZ3872095.1"/>
    </source>
</evidence>
<dbReference type="Proteomes" id="UP001166674">
    <property type="component" value="Unassembled WGS sequence"/>
</dbReference>
<keyword evidence="2" id="KW-1185">Reference proteome</keyword>
<dbReference type="EMBL" id="JAATJV010182796">
    <property type="protein sequence ID" value="MBZ3872095.1"/>
    <property type="molecule type" value="Genomic_DNA"/>
</dbReference>
<keyword evidence="1" id="KW-0808">Transferase</keyword>
<proteinExistence type="predicted"/>
<protein>
    <submittedName>
        <fullName evidence="1">N-lysine methyltransferase SMYD2</fullName>
    </submittedName>
</protein>
<dbReference type="GO" id="GO:0008168">
    <property type="term" value="F:methyltransferase activity"/>
    <property type="evidence" value="ECO:0007669"/>
    <property type="project" value="UniProtKB-KW"/>
</dbReference>
<comment type="caution">
    <text evidence="1">The sequence shown here is derived from an EMBL/GenBank/DDBJ whole genome shotgun (WGS) entry which is preliminary data.</text>
</comment>
<dbReference type="GO" id="GO:0032259">
    <property type="term" value="P:methylation"/>
    <property type="evidence" value="ECO:0007669"/>
    <property type="project" value="UniProtKB-KW"/>
</dbReference>
<accession>A0AA41MHR5</accession>
<dbReference type="AlphaFoldDB" id="A0AA41MHR5"/>
<reference evidence="1" key="1">
    <citation type="submission" date="2020-03" db="EMBL/GenBank/DDBJ databases">
        <title>Studies in the Genomics of Life Span.</title>
        <authorList>
            <person name="Glass D."/>
        </authorList>
    </citation>
    <scope>NUCLEOTIDE SEQUENCE</scope>
    <source>
        <strain evidence="1">SUZIE</strain>
        <tissue evidence="1">Muscle</tissue>
    </source>
</reference>